<dbReference type="Pfam" id="PF02687">
    <property type="entry name" value="FtsX"/>
    <property type="match status" value="2"/>
</dbReference>
<evidence type="ECO:0000256" key="2">
    <source>
        <dbReference type="ARBA" id="ARBA00022475"/>
    </source>
</evidence>
<name>A0ABT4RUC1_9ACTN</name>
<evidence type="ECO:0000256" key="6">
    <source>
        <dbReference type="ARBA" id="ARBA00038076"/>
    </source>
</evidence>
<proteinExistence type="inferred from homology"/>
<feature type="transmembrane region" description="Helical" evidence="7">
    <location>
        <begin position="316"/>
        <end position="340"/>
    </location>
</feature>
<feature type="transmembrane region" description="Helical" evidence="7">
    <location>
        <begin position="435"/>
        <end position="458"/>
    </location>
</feature>
<dbReference type="Pfam" id="PF12704">
    <property type="entry name" value="MacB_PCD"/>
    <property type="match status" value="2"/>
</dbReference>
<feature type="transmembrane region" description="Helical" evidence="7">
    <location>
        <begin position="491"/>
        <end position="515"/>
    </location>
</feature>
<dbReference type="PANTHER" id="PTHR30572">
    <property type="entry name" value="MEMBRANE COMPONENT OF TRANSPORTER-RELATED"/>
    <property type="match status" value="1"/>
</dbReference>
<keyword evidence="11" id="KW-1185">Reference proteome</keyword>
<comment type="similarity">
    <text evidence="6">Belongs to the ABC-4 integral membrane protein family.</text>
</comment>
<evidence type="ECO:0000256" key="3">
    <source>
        <dbReference type="ARBA" id="ARBA00022692"/>
    </source>
</evidence>
<feature type="domain" description="MacB-like periplasmic core" evidence="9">
    <location>
        <begin position="16"/>
        <end position="230"/>
    </location>
</feature>
<comment type="caution">
    <text evidence="10">The sequence shown here is derived from an EMBL/GenBank/DDBJ whole genome shotgun (WGS) entry which is preliminary data.</text>
</comment>
<dbReference type="EMBL" id="JAPCID010000077">
    <property type="protein sequence ID" value="MDA0142179.1"/>
    <property type="molecule type" value="Genomic_DNA"/>
</dbReference>
<comment type="subcellular location">
    <subcellularLocation>
        <location evidence="1">Cell membrane</location>
        <topology evidence="1">Multi-pass membrane protein</topology>
    </subcellularLocation>
</comment>
<reference evidence="10" key="1">
    <citation type="submission" date="2022-10" db="EMBL/GenBank/DDBJ databases">
        <title>The WGS of Solirubrobacter sp. CPCC 204708.</title>
        <authorList>
            <person name="Jiang Z."/>
        </authorList>
    </citation>
    <scope>NUCLEOTIDE SEQUENCE</scope>
    <source>
        <strain evidence="10">CPCC 204708</strain>
    </source>
</reference>
<keyword evidence="4 7" id="KW-1133">Transmembrane helix</keyword>
<dbReference type="InterPro" id="IPR003838">
    <property type="entry name" value="ABC3_permease_C"/>
</dbReference>
<evidence type="ECO:0000313" key="10">
    <source>
        <dbReference type="EMBL" id="MDA0142179.1"/>
    </source>
</evidence>
<feature type="transmembrane region" description="Helical" evidence="7">
    <location>
        <begin position="724"/>
        <end position="749"/>
    </location>
</feature>
<evidence type="ECO:0000313" key="11">
    <source>
        <dbReference type="Proteomes" id="UP001147700"/>
    </source>
</evidence>
<evidence type="ECO:0000256" key="1">
    <source>
        <dbReference type="ARBA" id="ARBA00004651"/>
    </source>
</evidence>
<keyword evidence="3 7" id="KW-0812">Transmembrane</keyword>
<dbReference type="Proteomes" id="UP001147700">
    <property type="component" value="Unassembled WGS sequence"/>
</dbReference>
<evidence type="ECO:0000259" key="9">
    <source>
        <dbReference type="Pfam" id="PF12704"/>
    </source>
</evidence>
<feature type="transmembrane region" description="Helical" evidence="7">
    <location>
        <begin position="360"/>
        <end position="382"/>
    </location>
</feature>
<keyword evidence="5 7" id="KW-0472">Membrane</keyword>
<feature type="transmembrane region" description="Helical" evidence="7">
    <location>
        <begin position="809"/>
        <end position="832"/>
    </location>
</feature>
<feature type="transmembrane region" description="Helical" evidence="7">
    <location>
        <begin position="16"/>
        <end position="36"/>
    </location>
</feature>
<protein>
    <submittedName>
        <fullName evidence="10">ABC transporter permease</fullName>
    </submittedName>
</protein>
<dbReference type="InterPro" id="IPR025857">
    <property type="entry name" value="MacB_PCD"/>
</dbReference>
<evidence type="ECO:0000256" key="5">
    <source>
        <dbReference type="ARBA" id="ARBA00023136"/>
    </source>
</evidence>
<feature type="domain" description="ABC3 transporter permease C-terminal" evidence="8">
    <location>
        <begin position="728"/>
        <end position="841"/>
    </location>
</feature>
<keyword evidence="2" id="KW-1003">Cell membrane</keyword>
<dbReference type="PANTHER" id="PTHR30572:SF4">
    <property type="entry name" value="ABC TRANSPORTER PERMEASE YTRF"/>
    <property type="match status" value="1"/>
</dbReference>
<accession>A0ABT4RUC1</accession>
<organism evidence="10 11">
    <name type="scientific">Solirubrobacter deserti</name>
    <dbReference type="NCBI Taxonomy" id="2282478"/>
    <lineage>
        <taxon>Bacteria</taxon>
        <taxon>Bacillati</taxon>
        <taxon>Actinomycetota</taxon>
        <taxon>Thermoleophilia</taxon>
        <taxon>Solirubrobacterales</taxon>
        <taxon>Solirubrobacteraceae</taxon>
        <taxon>Solirubrobacter</taxon>
    </lineage>
</organism>
<dbReference type="RefSeq" id="WP_202952371.1">
    <property type="nucleotide sequence ID" value="NZ_JAPCID010000077.1"/>
</dbReference>
<evidence type="ECO:0000259" key="8">
    <source>
        <dbReference type="Pfam" id="PF02687"/>
    </source>
</evidence>
<feature type="domain" description="MacB-like periplasmic core" evidence="9">
    <location>
        <begin position="491"/>
        <end position="693"/>
    </location>
</feature>
<sequence length="850" mass="88125">MTKVALRGLLSRKLRSVLTGFAVVIGVAFVVGTLVFTDTIDESFKNLFERTQQGVDVSVEGRQAVKSDFSVPPTMPSDTLEKVKSVPGVAVAEGSVTSDGTLLDKQGKVIVSQGPPTLIVSENTEKVFQILEYEEGGAPQTADEIALDRGTAERYDFKVGDKATVSGRAPAKEYTVSGVATIGGSDNLGGSRMIAMTLPEAQRVTGHDGFDSISISTGGEDPDTVKAAVASELGRDFLVRTGEEAAEQQAQDLSEALGFIRIALLIFAGVALLVGGFLIFNTFTVTVAQRTKEFALLRVLGASRGQILRSVLIETFAVGLLASIIGVLAGLVVAPALAALMKAGGIDLGTTGIVVSPMTVIIGLVIGLVATMVSGFVPALRATRVEPVTAMRDAVTPGLKHMGLIRIVGSGLLAAGGLVVLFIGLFGGLDSSSAAASLIGLGALLLMFAFAFLAPLLVRPLARVLGAPMARFQGLTGVLARENAIRQPQRTAVTAAALMVGLALVVLVAVFAAGLKATINGTIDDQVRASLVVQNQDGFSPIPADVVRTVEGVDGVTDVASMRFAVGQAKGDSGTTAVNGIDADKFNSVLTLNWVEGNPDTLSGLTDQQVIVESDWAKSHDVGVGGSVQFTTPVGREVTYEVAGTFKNQAGLTADVLLTSNTLEQDWNAKDIAYAMAASDPGTNADTLAAATNRALQGFPQTEALTREEFKDNATGSIDGLLGLVYGLLALSVLVALLGIVNTLALSVHERTRELGMLRAVGMTRGQVRAMVRAESVITAGIGAILGIVLGVVFALIISRPLAEQGFVFTLPIVTLIVFFVLAGVAGVVAAIPPARRAAKVDVLRAVTTE</sequence>
<evidence type="ECO:0000256" key="7">
    <source>
        <dbReference type="SAM" id="Phobius"/>
    </source>
</evidence>
<dbReference type="InterPro" id="IPR050250">
    <property type="entry name" value="Macrolide_Exporter_MacB"/>
</dbReference>
<feature type="domain" description="ABC3 transporter permease C-terminal" evidence="8">
    <location>
        <begin position="266"/>
        <end position="387"/>
    </location>
</feature>
<evidence type="ECO:0000256" key="4">
    <source>
        <dbReference type="ARBA" id="ARBA00022989"/>
    </source>
</evidence>
<feature type="transmembrane region" description="Helical" evidence="7">
    <location>
        <begin position="770"/>
        <end position="797"/>
    </location>
</feature>
<feature type="transmembrane region" description="Helical" evidence="7">
    <location>
        <begin position="258"/>
        <end position="280"/>
    </location>
</feature>
<gene>
    <name evidence="10" type="ORF">OJ962_32140</name>
</gene>
<feature type="transmembrane region" description="Helical" evidence="7">
    <location>
        <begin position="403"/>
        <end position="429"/>
    </location>
</feature>